<feature type="compositionally biased region" description="Low complexity" evidence="1">
    <location>
        <begin position="876"/>
        <end position="889"/>
    </location>
</feature>
<evidence type="ECO:0000256" key="1">
    <source>
        <dbReference type="SAM" id="MobiDB-lite"/>
    </source>
</evidence>
<dbReference type="GO" id="GO:0005634">
    <property type="term" value="C:nucleus"/>
    <property type="evidence" value="ECO:0007669"/>
    <property type="project" value="TreeGrafter"/>
</dbReference>
<dbReference type="GO" id="GO:0140445">
    <property type="term" value="C:chromosome, telomeric repeat region"/>
    <property type="evidence" value="ECO:0007669"/>
    <property type="project" value="TreeGrafter"/>
</dbReference>
<protein>
    <submittedName>
        <fullName evidence="2">Telomere-associated protein RIF1</fullName>
    </submittedName>
</protein>
<feature type="compositionally biased region" description="Basic and acidic residues" evidence="1">
    <location>
        <begin position="725"/>
        <end position="737"/>
    </location>
</feature>
<dbReference type="EMBL" id="JPKZ01001336">
    <property type="protein sequence ID" value="KHN82567.1"/>
    <property type="molecule type" value="Genomic_DNA"/>
</dbReference>
<feature type="compositionally biased region" description="Basic and acidic residues" evidence="1">
    <location>
        <begin position="830"/>
        <end position="841"/>
    </location>
</feature>
<proteinExistence type="predicted"/>
<evidence type="ECO:0000313" key="2">
    <source>
        <dbReference type="EMBL" id="KHN82567.1"/>
    </source>
</evidence>
<feature type="region of interest" description="Disordered" evidence="1">
    <location>
        <begin position="1411"/>
        <end position="1430"/>
    </location>
</feature>
<feature type="region of interest" description="Disordered" evidence="1">
    <location>
        <begin position="718"/>
        <end position="737"/>
    </location>
</feature>
<dbReference type="PANTHER" id="PTHR22928:SF3">
    <property type="entry name" value="TELOMERE-ASSOCIATED PROTEIN RIF1"/>
    <property type="match status" value="1"/>
</dbReference>
<dbReference type="PANTHER" id="PTHR22928">
    <property type="entry name" value="TELOMERE-ASSOCIATED PROTEIN RIF1"/>
    <property type="match status" value="1"/>
</dbReference>
<dbReference type="OrthoDB" id="5399929at2759"/>
<feature type="compositionally biased region" description="Low complexity" evidence="1">
    <location>
        <begin position="807"/>
        <end position="817"/>
    </location>
</feature>
<feature type="region of interest" description="Disordered" evidence="1">
    <location>
        <begin position="1049"/>
        <end position="1073"/>
    </location>
</feature>
<evidence type="ECO:0000313" key="3">
    <source>
        <dbReference type="Proteomes" id="UP000031036"/>
    </source>
</evidence>
<feature type="compositionally biased region" description="Basic and acidic residues" evidence="1">
    <location>
        <begin position="1524"/>
        <end position="1543"/>
    </location>
</feature>
<reference evidence="2 3" key="1">
    <citation type="submission" date="2014-11" db="EMBL/GenBank/DDBJ databases">
        <title>Genetic blueprint of the zoonotic pathogen Toxocara canis.</title>
        <authorList>
            <person name="Zhu X.-Q."/>
            <person name="Korhonen P.K."/>
            <person name="Cai H."/>
            <person name="Young N.D."/>
            <person name="Nejsum P."/>
            <person name="von Samson-Himmelstjerna G."/>
            <person name="Boag P.R."/>
            <person name="Tan P."/>
            <person name="Li Q."/>
            <person name="Min J."/>
            <person name="Yang Y."/>
            <person name="Wang X."/>
            <person name="Fang X."/>
            <person name="Hall R.S."/>
            <person name="Hofmann A."/>
            <person name="Sternberg P.W."/>
            <person name="Jex A.R."/>
            <person name="Gasser R.B."/>
        </authorList>
    </citation>
    <scope>NUCLEOTIDE SEQUENCE [LARGE SCALE GENOMIC DNA]</scope>
    <source>
        <strain evidence="2">PN_DK_2014</strain>
    </source>
</reference>
<dbReference type="Proteomes" id="UP000031036">
    <property type="component" value="Unassembled WGS sequence"/>
</dbReference>
<comment type="caution">
    <text evidence="2">The sequence shown here is derived from an EMBL/GenBank/DDBJ whole genome shotgun (WGS) entry which is preliminary data.</text>
</comment>
<organism evidence="2 3">
    <name type="scientific">Toxocara canis</name>
    <name type="common">Canine roundworm</name>
    <dbReference type="NCBI Taxonomy" id="6265"/>
    <lineage>
        <taxon>Eukaryota</taxon>
        <taxon>Metazoa</taxon>
        <taxon>Ecdysozoa</taxon>
        <taxon>Nematoda</taxon>
        <taxon>Chromadorea</taxon>
        <taxon>Rhabditida</taxon>
        <taxon>Spirurina</taxon>
        <taxon>Ascaridomorpha</taxon>
        <taxon>Ascaridoidea</taxon>
        <taxon>Toxocaridae</taxon>
        <taxon>Toxocara</taxon>
    </lineage>
</organism>
<feature type="region of interest" description="Disordered" evidence="1">
    <location>
        <begin position="1524"/>
        <end position="1545"/>
    </location>
</feature>
<accession>A0A0B2VMA0</accession>
<dbReference type="GO" id="GO:0000723">
    <property type="term" value="P:telomere maintenance"/>
    <property type="evidence" value="ECO:0007669"/>
    <property type="project" value="TreeGrafter"/>
</dbReference>
<name>A0A0B2VMA0_TOXCA</name>
<dbReference type="STRING" id="6265.A0A0B2VMA0"/>
<gene>
    <name evidence="2" type="primary">RIF1</name>
    <name evidence="2" type="ORF">Tcan_07912</name>
</gene>
<sequence>MASEFVGAFLSSDQTERVSLYSQLLLALENNGFEDVEAVTKLTLEDCVHETELGNAAVSFLSKLISHERIQKSVKLRRAILNGSRKTLDAIGEMFGEGHVEYKLRNIFTAWTELFAGLLKEAEEVKVVINTLCPPLKDAISSKREVVAEDTHLLVFMDFMLRPLKYMPDFCLEAKFETWVHLAGAVGQYSSQCYELVVLGLIRMSVGGSVEVVEPTRDVCSEAIAAVSDHSALLVEKCDLKIAEEWMKRKMRRHGVLAKSGISILATLLDVRLPEGSDCRARYTLSQVHVQLWSVWAALCRVIVDKVIDAPKRVFALRHVIAHFIGWINESHLSHDLIIHAFLMLCDGQYFPNGSSEYTISHAFVAVLRKLAAGANPSLLRQLCEAALKNVSACSDAVRLRLLKTITDGVLDAAPNRQCPQSAVVWIYVAAALTVHSNKTQDLNEGSATDVRYITTDKVLMFPLECCCAAQLRQSELAKQLFDFWKRLYISVQTTNAREANASGFSCAVRTANSLIKAVNDNEVNSDTLMVGSHLLRIIVETFPFTALGESIFEGGNDDPLETLCKMIVVFGGRLLDALSAKVQELVKMSCKSVESNYCGPFCSELLSKIEPLFIYGFRSSNLSIRLALADFWRKTFAKSSKLQCSPILRDVLISLRGKLRLTIPMVLETRADFPCFDRDSSVLSMSQQTTKDFDKDLSDSEVTVPLVKPLTPVRESASIAPRTGCDRPANKRQSVDFRGDNERFEVIEPQSATKRMRLTEHQKEKLRARGEVMALMNDDLSQDDSRTAPIILPPLYIVDSSQSSLSSLSSRDQNSSHLPPTQPIAATEVEERAPKSKEESPEVIEESPPREPSKTPRRLCRSVDIRSYLSPSGTAAQKSPPKASSAPQKSKKSFPRRLQFSGKKWVPEEGVSASPTSSKSASADRRRRSSRIAARKANRLKDDEIRKLTESIDSTSDEFSQIIVEKESPTAVVEEVVDMNEEDVGSESSGVRGLTLNLDLHDPSESSIAVVDQPFIFIDHTPSRPLMEDQFVTRSIFLSFPAVNDSSPEAIDGEADLNKEKSESSVEGTPGILKKVQSASAESPFTSEKKVRRVHFDVLQMDEELETIGHTSKRVRRRPVASLFHTSQEKASQEQLSAVAQFSPLKRLSSSTDGNDKAFVFPELVHCTDAIPPQMFFKLGGPRGLEVRNDFRARGLLTVGDLARLSEEEVRLLSVRKPQVKTVRSLLAEYASHRSNDAVMTLSLPTAGDSEVANAVEEEKENDEEMIKLSEEKPKQIRLLAFAEQSHIATEGVVNSDAYAEDPVKGFKETSLTKTESDIIDNSESIQAEAISTSIQSNDGAAEMATDEEHRISGSGTDRDWTHGINNSVESAETQPLQERMEKPKQRASSVVTVPNAEGGEEIRISLDSCRSDESVVEPTGSQSTTTNVVEEAQQSQIGKASSCEKAGSVTVARNSDARSEPFRKLEQQASEIEGVDKESGNEERMTISEQMERTRANDNEYLISPAANDVIIRAEVEDGLAKKSAKERQSHDSGPVERDNSRAPAVMGPFTVKVATATGEELPMSVQRKRWYEAWEAIERMSALIGDDSRKPSPEELLAIHSKLSFADAVLSSGKHLCDTLVLSLLKH</sequence>
<feature type="region of interest" description="Disordered" evidence="1">
    <location>
        <begin position="807"/>
        <end position="935"/>
    </location>
</feature>
<feature type="compositionally biased region" description="Low complexity" evidence="1">
    <location>
        <begin position="913"/>
        <end position="922"/>
    </location>
</feature>
<keyword evidence="3" id="KW-1185">Reference proteome</keyword>
<feature type="compositionally biased region" description="Polar residues" evidence="1">
    <location>
        <begin position="1421"/>
        <end position="1430"/>
    </location>
</feature>
<feature type="region of interest" description="Disordered" evidence="1">
    <location>
        <begin position="1373"/>
        <end position="1393"/>
    </location>
</feature>
<feature type="compositionally biased region" description="Basic residues" evidence="1">
    <location>
        <begin position="926"/>
        <end position="935"/>
    </location>
</feature>